<name>A0ABY6YLY5_9ACTN</name>
<dbReference type="Gene3D" id="1.10.1040.10">
    <property type="entry name" value="N-(1-d-carboxylethyl)-l-norvaline Dehydrogenase, domain 2"/>
    <property type="match status" value="1"/>
</dbReference>
<feature type="domain" description="NADPH-dependent reductive aminase-like C-terminal" evidence="1">
    <location>
        <begin position="21"/>
        <end position="90"/>
    </location>
</feature>
<reference evidence="2 3" key="1">
    <citation type="journal article" date="2013" name="Int. J. Syst. Evol. Microbiol.">
        <title>Description of Streptomonospora sediminis sp. nov. and Streptomonospora nanhaiensis sp. nov., and reclassification of Nocardiopsis arabia Hozzein &amp; Goodfellow 2008 as Streptomonospora arabica comb. nov. and emended description of the genus Streptomonospora.</title>
        <authorList>
            <person name="Zhang D.F."/>
            <person name="Pan H.Q."/>
            <person name="He J."/>
            <person name="Zhang X.M."/>
            <person name="Zhang Y.G."/>
            <person name="Klenk H.P."/>
            <person name="Hu J.C."/>
            <person name="Li W.J."/>
        </authorList>
    </citation>
    <scope>NUCLEOTIDE SEQUENCE [LARGE SCALE GENOMIC DNA]</scope>
    <source>
        <strain evidence="2 3">12A09</strain>
    </source>
</reference>
<evidence type="ECO:0000313" key="3">
    <source>
        <dbReference type="Proteomes" id="UP001156498"/>
    </source>
</evidence>
<dbReference type="EMBL" id="CP113264">
    <property type="protein sequence ID" value="WAE73379.1"/>
    <property type="molecule type" value="Genomic_DNA"/>
</dbReference>
<organism evidence="2 3">
    <name type="scientific">Streptomonospora nanhaiensis</name>
    <dbReference type="NCBI Taxonomy" id="1323731"/>
    <lineage>
        <taxon>Bacteria</taxon>
        <taxon>Bacillati</taxon>
        <taxon>Actinomycetota</taxon>
        <taxon>Actinomycetes</taxon>
        <taxon>Streptosporangiales</taxon>
        <taxon>Nocardiopsidaceae</taxon>
        <taxon>Streptomonospora</taxon>
    </lineage>
</organism>
<keyword evidence="3" id="KW-1185">Reference proteome</keyword>
<protein>
    <recommendedName>
        <fullName evidence="1">NADPH-dependent reductive aminase-like C-terminal domain-containing protein</fullName>
    </recommendedName>
</protein>
<dbReference type="Proteomes" id="UP001156498">
    <property type="component" value="Chromosome"/>
</dbReference>
<evidence type="ECO:0000313" key="2">
    <source>
        <dbReference type="EMBL" id="WAE73379.1"/>
    </source>
</evidence>
<evidence type="ECO:0000259" key="1">
    <source>
        <dbReference type="Pfam" id="PF21761"/>
    </source>
</evidence>
<dbReference type="InterPro" id="IPR048666">
    <property type="entry name" value="RedAm-like_C"/>
</dbReference>
<dbReference type="Pfam" id="PF21761">
    <property type="entry name" value="RedAm-like_C"/>
    <property type="match status" value="1"/>
</dbReference>
<proteinExistence type="predicted"/>
<dbReference type="RefSeq" id="WP_267947166.1">
    <property type="nucleotide sequence ID" value="NZ_CP113264.1"/>
</dbReference>
<dbReference type="InterPro" id="IPR013328">
    <property type="entry name" value="6PGD_dom2"/>
</dbReference>
<sequence>MFRLHRETLEVFTATTYLGEDPGLAALYHQPGMTFFWTSLLGWLQTLAVARAHGIGAEALLPVTETDSLAAVFRFYAPRIDAGDHTGDAEAGFTSLLEVLSAPASG</sequence>
<accession>A0ABY6YLY5</accession>
<gene>
    <name evidence="2" type="ORF">OUQ99_30300</name>
</gene>